<keyword evidence="6 7" id="KW-0326">Glycosidase</keyword>
<evidence type="ECO:0000313" key="10">
    <source>
        <dbReference type="Proteomes" id="UP000007266"/>
    </source>
</evidence>
<accession>D6WYI8</accession>
<dbReference type="InterPro" id="IPR012341">
    <property type="entry name" value="6hp_glycosidase-like_sf"/>
</dbReference>
<dbReference type="SUPFAM" id="SSF48208">
    <property type="entry name" value="Six-hairpin glycosidases"/>
    <property type="match status" value="1"/>
</dbReference>
<evidence type="ECO:0000256" key="7">
    <source>
        <dbReference type="RuleBase" id="RU361180"/>
    </source>
</evidence>
<keyword evidence="10" id="KW-1185">Reference proteome</keyword>
<dbReference type="Gene3D" id="1.50.10.10">
    <property type="match status" value="1"/>
</dbReference>
<dbReference type="Proteomes" id="UP000007266">
    <property type="component" value="Linkage group 8"/>
</dbReference>
<proteinExistence type="inferred from homology"/>
<evidence type="ECO:0000256" key="4">
    <source>
        <dbReference type="ARBA" id="ARBA00019905"/>
    </source>
</evidence>
<evidence type="ECO:0000256" key="3">
    <source>
        <dbReference type="ARBA" id="ARBA00012757"/>
    </source>
</evidence>
<dbReference type="PRINTS" id="PR00744">
    <property type="entry name" value="GLHYDRLASE37"/>
</dbReference>
<name>D6WYI8_TRICA</name>
<evidence type="ECO:0000313" key="9">
    <source>
        <dbReference type="EMBL" id="EFA08992.1"/>
    </source>
</evidence>
<dbReference type="GO" id="GO:0004555">
    <property type="term" value="F:alpha,alpha-trehalase activity"/>
    <property type="evidence" value="ECO:0000318"/>
    <property type="project" value="GO_Central"/>
</dbReference>
<dbReference type="STRING" id="7070.D6WYI8"/>
<evidence type="ECO:0000256" key="1">
    <source>
        <dbReference type="ARBA" id="ARBA00001576"/>
    </source>
</evidence>
<dbReference type="PROSITE" id="PS00927">
    <property type="entry name" value="TREHALASE_1"/>
    <property type="match status" value="1"/>
</dbReference>
<evidence type="ECO:0000256" key="6">
    <source>
        <dbReference type="ARBA" id="ARBA00023295"/>
    </source>
</evidence>
<dbReference type="GO" id="GO:0005993">
    <property type="term" value="P:trehalose catabolic process"/>
    <property type="evidence" value="ECO:0000318"/>
    <property type="project" value="GO_Central"/>
</dbReference>
<sequence>MPFLLLLTLSFVTSEPCTSLIYCQGPLLHMVQTARIFPDSKIFVDMKMQHDEKTTLENFHRFIKTTNKPNRKEIKRFVNENFKHFQEFDDWTPPDFRPNPDFLNRIRDPEIRDFAHEVVQIWPKLSRKIKREVLESAELFSLLPVPNGFVVPGGRFREFYYWDSYWILKGLLLCQMHQTVRGILDNFAFIIQKYGFLPNGARVYYLNRSQPPLLSLMVGEYLRATNDTEWLRKNIVWLDRELQFFLENKLTTLVKNGVKYQLAHYVAKSDTPRPESYFEDIKSAKFLHSPEARAELWTDLKSAAESGWDFSSRWMVDHDGGTKTNLSHIQTRRIVPVDLNAFLCQAFGTLSGFYTTLGDHKRALFWLQKSHLWRQNLELVFYDHEDGVWYDWDRGLNQPRKGYYASNLTPLWTQCYDPNLSDHLGQKAVQYLSKTGILDFDGGIPASLVNSGEQWDFPNAWPPLQSIVILGLDHTGHPQAQKTAQDLAEKWIRSNLDSFKATGQISEKYDVQFSGHSGRGGEYSVQHGFGWTNGVLLELIDRYYGREK</sequence>
<dbReference type="PANTHER" id="PTHR23403">
    <property type="entry name" value="TREHALASE"/>
    <property type="match status" value="1"/>
</dbReference>
<dbReference type="HOGENOM" id="CLU_006451_4_0_1"/>
<feature type="chain" id="PRO_5003090076" description="Trehalase" evidence="8">
    <location>
        <begin position="20"/>
        <end position="548"/>
    </location>
</feature>
<comment type="similarity">
    <text evidence="2 7">Belongs to the glycosyl hydrolase 37 family.</text>
</comment>
<comment type="catalytic activity">
    <reaction evidence="1 7">
        <text>alpha,alpha-trehalose + H2O = alpha-D-glucose + beta-D-glucose</text>
        <dbReference type="Rhea" id="RHEA:32675"/>
        <dbReference type="ChEBI" id="CHEBI:15377"/>
        <dbReference type="ChEBI" id="CHEBI:15903"/>
        <dbReference type="ChEBI" id="CHEBI:16551"/>
        <dbReference type="ChEBI" id="CHEBI:17925"/>
        <dbReference type="EC" id="3.2.1.28"/>
    </reaction>
</comment>
<protein>
    <recommendedName>
        <fullName evidence="4 7">Trehalase</fullName>
        <ecNumber evidence="3 7">3.2.1.28</ecNumber>
    </recommendedName>
    <alternativeName>
        <fullName evidence="7">Alpha-trehalose glucohydrolase</fullName>
    </alternativeName>
</protein>
<dbReference type="KEGG" id="tca:662782"/>
<dbReference type="InterPro" id="IPR018232">
    <property type="entry name" value="Glyco_hydro_37_CS"/>
</dbReference>
<dbReference type="InterPro" id="IPR008928">
    <property type="entry name" value="6-hairpin_glycosidase_sf"/>
</dbReference>
<feature type="signal peptide" evidence="8">
    <location>
        <begin position="1"/>
        <end position="19"/>
    </location>
</feature>
<reference evidence="9 10" key="1">
    <citation type="journal article" date="2008" name="Nature">
        <title>The genome of the model beetle and pest Tribolium castaneum.</title>
        <authorList>
            <consortium name="Tribolium Genome Sequencing Consortium"/>
            <person name="Richards S."/>
            <person name="Gibbs R.A."/>
            <person name="Weinstock G.M."/>
            <person name="Brown S.J."/>
            <person name="Denell R."/>
            <person name="Beeman R.W."/>
            <person name="Gibbs R."/>
            <person name="Beeman R.W."/>
            <person name="Brown S.J."/>
            <person name="Bucher G."/>
            <person name="Friedrich M."/>
            <person name="Grimmelikhuijzen C.J."/>
            <person name="Klingler M."/>
            <person name="Lorenzen M."/>
            <person name="Richards S."/>
            <person name="Roth S."/>
            <person name="Schroder R."/>
            <person name="Tautz D."/>
            <person name="Zdobnov E.M."/>
            <person name="Muzny D."/>
            <person name="Gibbs R.A."/>
            <person name="Weinstock G.M."/>
            <person name="Attaway T."/>
            <person name="Bell S."/>
            <person name="Buhay C.J."/>
            <person name="Chandrabose M.N."/>
            <person name="Chavez D."/>
            <person name="Clerk-Blankenburg K.P."/>
            <person name="Cree A."/>
            <person name="Dao M."/>
            <person name="Davis C."/>
            <person name="Chacko J."/>
            <person name="Dinh H."/>
            <person name="Dugan-Rocha S."/>
            <person name="Fowler G."/>
            <person name="Garner T.T."/>
            <person name="Garnes J."/>
            <person name="Gnirke A."/>
            <person name="Hawes A."/>
            <person name="Hernandez J."/>
            <person name="Hines S."/>
            <person name="Holder M."/>
            <person name="Hume J."/>
            <person name="Jhangiani S.N."/>
            <person name="Joshi V."/>
            <person name="Khan Z.M."/>
            <person name="Jackson L."/>
            <person name="Kovar C."/>
            <person name="Kowis A."/>
            <person name="Lee S."/>
            <person name="Lewis L.R."/>
            <person name="Margolis J."/>
            <person name="Morgan M."/>
            <person name="Nazareth L.V."/>
            <person name="Nguyen N."/>
            <person name="Okwuonu G."/>
            <person name="Parker D."/>
            <person name="Richards S."/>
            <person name="Ruiz S.J."/>
            <person name="Santibanez J."/>
            <person name="Savard J."/>
            <person name="Scherer S.E."/>
            <person name="Schneider B."/>
            <person name="Sodergren E."/>
            <person name="Tautz D."/>
            <person name="Vattahil S."/>
            <person name="Villasana D."/>
            <person name="White C.S."/>
            <person name="Wright R."/>
            <person name="Park Y."/>
            <person name="Beeman R.W."/>
            <person name="Lord J."/>
            <person name="Oppert B."/>
            <person name="Lorenzen M."/>
            <person name="Brown S."/>
            <person name="Wang L."/>
            <person name="Savard J."/>
            <person name="Tautz D."/>
            <person name="Richards S."/>
            <person name="Weinstock G."/>
            <person name="Gibbs R.A."/>
            <person name="Liu Y."/>
            <person name="Worley K."/>
            <person name="Weinstock G."/>
            <person name="Elsik C.G."/>
            <person name="Reese J.T."/>
            <person name="Elhaik E."/>
            <person name="Landan G."/>
            <person name="Graur D."/>
            <person name="Arensburger P."/>
            <person name="Atkinson P."/>
            <person name="Beeman R.W."/>
            <person name="Beidler J."/>
            <person name="Brown S.J."/>
            <person name="Demuth J.P."/>
            <person name="Drury D.W."/>
            <person name="Du Y.Z."/>
            <person name="Fujiwara H."/>
            <person name="Lorenzen M."/>
            <person name="Maselli V."/>
            <person name="Osanai M."/>
            <person name="Park Y."/>
            <person name="Robertson H.M."/>
            <person name="Tu Z."/>
            <person name="Wang J.J."/>
            <person name="Wang S."/>
            <person name="Richards S."/>
            <person name="Song H."/>
            <person name="Zhang L."/>
            <person name="Sodergren E."/>
            <person name="Werner D."/>
            <person name="Stanke M."/>
            <person name="Morgenstern B."/>
            <person name="Solovyev V."/>
            <person name="Kosarev P."/>
            <person name="Brown G."/>
            <person name="Chen H.C."/>
            <person name="Ermolaeva O."/>
            <person name="Hlavina W."/>
            <person name="Kapustin Y."/>
            <person name="Kiryutin B."/>
            <person name="Kitts P."/>
            <person name="Maglott D."/>
            <person name="Pruitt K."/>
            <person name="Sapojnikov V."/>
            <person name="Souvorov A."/>
            <person name="Mackey A.J."/>
            <person name="Waterhouse R.M."/>
            <person name="Wyder S."/>
            <person name="Zdobnov E.M."/>
            <person name="Zdobnov E.M."/>
            <person name="Wyder S."/>
            <person name="Kriventseva E.V."/>
            <person name="Kadowaki T."/>
            <person name="Bork P."/>
            <person name="Aranda M."/>
            <person name="Bao R."/>
            <person name="Beermann A."/>
            <person name="Berns N."/>
            <person name="Bolognesi R."/>
            <person name="Bonneton F."/>
            <person name="Bopp D."/>
            <person name="Brown S.J."/>
            <person name="Bucher G."/>
            <person name="Butts T."/>
            <person name="Chaumot A."/>
            <person name="Denell R.E."/>
            <person name="Ferrier D.E."/>
            <person name="Friedrich M."/>
            <person name="Gordon C.M."/>
            <person name="Jindra M."/>
            <person name="Klingler M."/>
            <person name="Lan Q."/>
            <person name="Lattorff H.M."/>
            <person name="Laudet V."/>
            <person name="von Levetsow C."/>
            <person name="Liu Z."/>
            <person name="Lutz R."/>
            <person name="Lynch J.A."/>
            <person name="da Fonseca R.N."/>
            <person name="Posnien N."/>
            <person name="Reuter R."/>
            <person name="Roth S."/>
            <person name="Savard J."/>
            <person name="Schinko J.B."/>
            <person name="Schmitt C."/>
            <person name="Schoppmeier M."/>
            <person name="Schroder R."/>
            <person name="Shippy T.D."/>
            <person name="Simonnet F."/>
            <person name="Marques-Souza H."/>
            <person name="Tautz D."/>
            <person name="Tomoyasu Y."/>
            <person name="Trauner J."/>
            <person name="Van der Zee M."/>
            <person name="Vervoort M."/>
            <person name="Wittkopp N."/>
            <person name="Wimmer E.A."/>
            <person name="Yang X."/>
            <person name="Jones A.K."/>
            <person name="Sattelle D.B."/>
            <person name="Ebert P.R."/>
            <person name="Nelson D."/>
            <person name="Scott J.G."/>
            <person name="Beeman R.W."/>
            <person name="Muthukrishnan S."/>
            <person name="Kramer K.J."/>
            <person name="Arakane Y."/>
            <person name="Beeman R.W."/>
            <person name="Zhu Q."/>
            <person name="Hogenkamp D."/>
            <person name="Dixit R."/>
            <person name="Oppert B."/>
            <person name="Jiang H."/>
            <person name="Zou Z."/>
            <person name="Marshall J."/>
            <person name="Elpidina E."/>
            <person name="Vinokurov K."/>
            <person name="Oppert C."/>
            <person name="Zou Z."/>
            <person name="Evans J."/>
            <person name="Lu Z."/>
            <person name="Zhao P."/>
            <person name="Sumathipala N."/>
            <person name="Altincicek B."/>
            <person name="Vilcinskas A."/>
            <person name="Williams M."/>
            <person name="Hultmark D."/>
            <person name="Hetru C."/>
            <person name="Jiang H."/>
            <person name="Grimmelikhuijzen C.J."/>
            <person name="Hauser F."/>
            <person name="Cazzamali G."/>
            <person name="Williamson M."/>
            <person name="Park Y."/>
            <person name="Li B."/>
            <person name="Tanaka Y."/>
            <person name="Predel R."/>
            <person name="Neupert S."/>
            <person name="Schachtner J."/>
            <person name="Verleyen P."/>
            <person name="Raible F."/>
            <person name="Bork P."/>
            <person name="Friedrich M."/>
            <person name="Walden K.K."/>
            <person name="Robertson H.M."/>
            <person name="Angeli S."/>
            <person name="Foret S."/>
            <person name="Bucher G."/>
            <person name="Schuetz S."/>
            <person name="Maleszka R."/>
            <person name="Wimmer E.A."/>
            <person name="Beeman R.W."/>
            <person name="Lorenzen M."/>
            <person name="Tomoyasu Y."/>
            <person name="Miller S.C."/>
            <person name="Grossmann D."/>
            <person name="Bucher G."/>
        </authorList>
    </citation>
    <scope>NUCLEOTIDE SEQUENCE [LARGE SCALE GENOMIC DNA]</scope>
    <source>
        <strain evidence="9 10">Georgia GA2</strain>
    </source>
</reference>
<reference evidence="9 10" key="2">
    <citation type="journal article" date="2010" name="Nucleic Acids Res.">
        <title>BeetleBase in 2010: revisions to provide comprehensive genomic information for Tribolium castaneum.</title>
        <authorList>
            <person name="Kim H.S."/>
            <person name="Murphy T."/>
            <person name="Xia J."/>
            <person name="Caragea D."/>
            <person name="Park Y."/>
            <person name="Beeman R.W."/>
            <person name="Lorenzen M.D."/>
            <person name="Butcher S."/>
            <person name="Manak J.R."/>
            <person name="Brown S.J."/>
        </authorList>
    </citation>
    <scope>GENOME REANNOTATION</scope>
    <source>
        <strain evidence="9 10">Georgia GA2</strain>
    </source>
</reference>
<dbReference type="AlphaFoldDB" id="D6WYI8"/>
<evidence type="ECO:0000256" key="8">
    <source>
        <dbReference type="SAM" id="SignalP"/>
    </source>
</evidence>
<dbReference type="InParanoid" id="D6WYI8"/>
<dbReference type="SMR" id="D6WYI8"/>
<keyword evidence="8" id="KW-0732">Signal</keyword>
<dbReference type="PROSITE" id="PS00928">
    <property type="entry name" value="TREHALASE_2"/>
    <property type="match status" value="1"/>
</dbReference>
<dbReference type="EC" id="3.2.1.28" evidence="3 7"/>
<gene>
    <name evidence="9" type="primary">AUGUSTUS-3.0.2_06699</name>
    <name evidence="9" type="ORF">TcasGA2_TC006699</name>
</gene>
<keyword evidence="5 7" id="KW-0378">Hydrolase</keyword>
<dbReference type="eggNOG" id="KOG0602">
    <property type="taxonomic scope" value="Eukaryota"/>
</dbReference>
<dbReference type="OMA" id="AGCWFDY"/>
<organism evidence="9 10">
    <name type="scientific">Tribolium castaneum</name>
    <name type="common">Red flour beetle</name>
    <dbReference type="NCBI Taxonomy" id="7070"/>
    <lineage>
        <taxon>Eukaryota</taxon>
        <taxon>Metazoa</taxon>
        <taxon>Ecdysozoa</taxon>
        <taxon>Arthropoda</taxon>
        <taxon>Hexapoda</taxon>
        <taxon>Insecta</taxon>
        <taxon>Pterygota</taxon>
        <taxon>Neoptera</taxon>
        <taxon>Endopterygota</taxon>
        <taxon>Coleoptera</taxon>
        <taxon>Polyphaga</taxon>
        <taxon>Cucujiformia</taxon>
        <taxon>Tenebrionidae</taxon>
        <taxon>Tenebrionidae incertae sedis</taxon>
        <taxon>Tribolium</taxon>
    </lineage>
</organism>
<evidence type="ECO:0000256" key="2">
    <source>
        <dbReference type="ARBA" id="ARBA00005615"/>
    </source>
</evidence>
<dbReference type="PhylomeDB" id="D6WYI8"/>
<dbReference type="PANTHER" id="PTHR23403:SF1">
    <property type="entry name" value="TREHALASE"/>
    <property type="match status" value="1"/>
</dbReference>
<dbReference type="InterPro" id="IPR001661">
    <property type="entry name" value="Glyco_hydro_37"/>
</dbReference>
<evidence type="ECO:0000256" key="5">
    <source>
        <dbReference type="ARBA" id="ARBA00022801"/>
    </source>
</evidence>
<dbReference type="Pfam" id="PF01204">
    <property type="entry name" value="Trehalase"/>
    <property type="match status" value="1"/>
</dbReference>
<dbReference type="EMBL" id="KQ971362">
    <property type="protein sequence ID" value="EFA08992.1"/>
    <property type="molecule type" value="Genomic_DNA"/>
</dbReference>